<dbReference type="GO" id="GO:0004252">
    <property type="term" value="F:serine-type endopeptidase activity"/>
    <property type="evidence" value="ECO:0007669"/>
    <property type="project" value="InterPro"/>
</dbReference>
<dbReference type="Pfam" id="PF00089">
    <property type="entry name" value="Trypsin"/>
    <property type="match status" value="1"/>
</dbReference>
<keyword evidence="2" id="KW-1015">Disulfide bond</keyword>
<name>A0A9P8M2F3_9HYPO</name>
<dbReference type="PANTHER" id="PTHR24276:SF98">
    <property type="entry name" value="FI18310P1-RELATED"/>
    <property type="match status" value="1"/>
</dbReference>
<comment type="caution">
    <text evidence="5">The sequence shown here is derived from an EMBL/GenBank/DDBJ whole genome shotgun (WGS) entry which is preliminary data.</text>
</comment>
<protein>
    <recommendedName>
        <fullName evidence="4">Peptidase S1 domain-containing protein</fullName>
    </recommendedName>
</protein>
<sequence length="292" mass="30933">MIPITAITLAAFYTILAAAATINKRIAGGEDAKNGEFPFIVSIQERGKHVCGGSLLSNITVLTAGHCYGRDPLSVKAGTTCLGANLKEGGVDVEIESGVRHPDTDIAILKLKAPIETTVFATLPPNDFDPVVNSSATIAGWGAQSSEKDGNGPPVDKLSKIGISINARDKCVKGWPILAGTNKFVCAGGDGKTICEYDSGSPLIDKKTGWLIGIAVSISPDKNREYCNLAPGLFERVSSWIPFINKYHNSSSPGYQTNRLNEQPVQPQETAVLEPISRRIPGTSRLTDASGL</sequence>
<proteinExistence type="inferred from homology"/>
<accession>A0A9P8M2F3</accession>
<dbReference type="PROSITE" id="PS50240">
    <property type="entry name" value="TRYPSIN_DOM"/>
    <property type="match status" value="1"/>
</dbReference>
<evidence type="ECO:0000256" key="3">
    <source>
        <dbReference type="SAM" id="SignalP"/>
    </source>
</evidence>
<dbReference type="InterPro" id="IPR009003">
    <property type="entry name" value="Peptidase_S1_PA"/>
</dbReference>
<dbReference type="Gene3D" id="2.40.10.10">
    <property type="entry name" value="Trypsin-like serine proteases"/>
    <property type="match status" value="1"/>
</dbReference>
<evidence type="ECO:0000313" key="5">
    <source>
        <dbReference type="EMBL" id="KAH0592445.1"/>
    </source>
</evidence>
<dbReference type="SMART" id="SM00020">
    <property type="entry name" value="Tryp_SPc"/>
    <property type="match status" value="1"/>
</dbReference>
<feature type="domain" description="Peptidase S1" evidence="4">
    <location>
        <begin position="26"/>
        <end position="249"/>
    </location>
</feature>
<evidence type="ECO:0000256" key="1">
    <source>
        <dbReference type="ARBA" id="ARBA00007664"/>
    </source>
</evidence>
<dbReference type="PANTHER" id="PTHR24276">
    <property type="entry name" value="POLYSERASE-RELATED"/>
    <property type="match status" value="1"/>
</dbReference>
<feature type="signal peptide" evidence="3">
    <location>
        <begin position="1"/>
        <end position="19"/>
    </location>
</feature>
<dbReference type="GO" id="GO:0006508">
    <property type="term" value="P:proteolysis"/>
    <property type="evidence" value="ECO:0007669"/>
    <property type="project" value="InterPro"/>
</dbReference>
<dbReference type="InterPro" id="IPR050430">
    <property type="entry name" value="Peptidase_S1"/>
</dbReference>
<evidence type="ECO:0000313" key="6">
    <source>
        <dbReference type="Proteomes" id="UP000764110"/>
    </source>
</evidence>
<evidence type="ECO:0000256" key="2">
    <source>
        <dbReference type="ARBA" id="ARBA00023157"/>
    </source>
</evidence>
<dbReference type="InterPro" id="IPR001314">
    <property type="entry name" value="Peptidase_S1A"/>
</dbReference>
<keyword evidence="6" id="KW-1185">Reference proteome</keyword>
<gene>
    <name evidence="5" type="ORF">MHUMG1_09831</name>
</gene>
<dbReference type="AlphaFoldDB" id="A0A9P8M2F3"/>
<keyword evidence="3" id="KW-0732">Signal</keyword>
<evidence type="ECO:0000259" key="4">
    <source>
        <dbReference type="PROSITE" id="PS50240"/>
    </source>
</evidence>
<dbReference type="InterPro" id="IPR043504">
    <property type="entry name" value="Peptidase_S1_PA_chymotrypsin"/>
</dbReference>
<organism evidence="5 6">
    <name type="scientific">Metarhizium humberi</name>
    <dbReference type="NCBI Taxonomy" id="2596975"/>
    <lineage>
        <taxon>Eukaryota</taxon>
        <taxon>Fungi</taxon>
        <taxon>Dikarya</taxon>
        <taxon>Ascomycota</taxon>
        <taxon>Pezizomycotina</taxon>
        <taxon>Sordariomycetes</taxon>
        <taxon>Hypocreomycetidae</taxon>
        <taxon>Hypocreales</taxon>
        <taxon>Clavicipitaceae</taxon>
        <taxon>Metarhizium</taxon>
    </lineage>
</organism>
<dbReference type="CDD" id="cd00190">
    <property type="entry name" value="Tryp_SPc"/>
    <property type="match status" value="1"/>
</dbReference>
<dbReference type="PROSITE" id="PS00134">
    <property type="entry name" value="TRYPSIN_HIS"/>
    <property type="match status" value="1"/>
</dbReference>
<dbReference type="PRINTS" id="PR00722">
    <property type="entry name" value="CHYMOTRYPSIN"/>
</dbReference>
<feature type="chain" id="PRO_5040117351" description="Peptidase S1 domain-containing protein" evidence="3">
    <location>
        <begin position="20"/>
        <end position="292"/>
    </location>
</feature>
<dbReference type="InterPro" id="IPR001254">
    <property type="entry name" value="Trypsin_dom"/>
</dbReference>
<dbReference type="EMBL" id="JACEFI010000031">
    <property type="protein sequence ID" value="KAH0592445.1"/>
    <property type="molecule type" value="Genomic_DNA"/>
</dbReference>
<dbReference type="InterPro" id="IPR018114">
    <property type="entry name" value="TRYPSIN_HIS"/>
</dbReference>
<comment type="similarity">
    <text evidence="1">Belongs to the peptidase S1 family.</text>
</comment>
<reference evidence="5 6" key="1">
    <citation type="submission" date="2020-07" db="EMBL/GenBank/DDBJ databases">
        <title>Metarhizium humberi genome.</title>
        <authorList>
            <person name="Lysoe E."/>
        </authorList>
    </citation>
    <scope>NUCLEOTIDE SEQUENCE [LARGE SCALE GENOMIC DNA]</scope>
    <source>
        <strain evidence="5 6">ESALQ1638</strain>
    </source>
</reference>
<dbReference type="SUPFAM" id="SSF50494">
    <property type="entry name" value="Trypsin-like serine proteases"/>
    <property type="match status" value="1"/>
</dbReference>
<dbReference type="Proteomes" id="UP000764110">
    <property type="component" value="Unassembled WGS sequence"/>
</dbReference>